<evidence type="ECO:0000256" key="2">
    <source>
        <dbReference type="HAMAP-Rule" id="MF_01477"/>
    </source>
</evidence>
<proteinExistence type="inferred from homology"/>
<dbReference type="Pfam" id="PF02410">
    <property type="entry name" value="RsfS"/>
    <property type="match status" value="1"/>
</dbReference>
<name>A0A327KWR7_9BRAD</name>
<dbReference type="GO" id="GO:0042256">
    <property type="term" value="P:cytosolic ribosome assembly"/>
    <property type="evidence" value="ECO:0007669"/>
    <property type="project" value="UniProtKB-UniRule"/>
</dbReference>
<dbReference type="InterPro" id="IPR004394">
    <property type="entry name" value="Iojap/RsfS/C7orf30"/>
</dbReference>
<organism evidence="4 5">
    <name type="scientific">Rhodoplanes elegans</name>
    <dbReference type="NCBI Taxonomy" id="29408"/>
    <lineage>
        <taxon>Bacteria</taxon>
        <taxon>Pseudomonadati</taxon>
        <taxon>Pseudomonadota</taxon>
        <taxon>Alphaproteobacteria</taxon>
        <taxon>Hyphomicrobiales</taxon>
        <taxon>Nitrobacteraceae</taxon>
        <taxon>Rhodoplanes</taxon>
    </lineage>
</organism>
<comment type="subcellular location">
    <subcellularLocation>
        <location evidence="2">Cytoplasm</location>
    </subcellularLocation>
</comment>
<keyword evidence="2" id="KW-0678">Repressor</keyword>
<evidence type="ECO:0000256" key="3">
    <source>
        <dbReference type="SAM" id="MobiDB-lite"/>
    </source>
</evidence>
<keyword evidence="5" id="KW-1185">Reference proteome</keyword>
<dbReference type="GO" id="GO:0090071">
    <property type="term" value="P:negative regulation of ribosome biogenesis"/>
    <property type="evidence" value="ECO:0007669"/>
    <property type="project" value="UniProtKB-UniRule"/>
</dbReference>
<dbReference type="AlphaFoldDB" id="A0A327KWR7"/>
<dbReference type="Proteomes" id="UP000248863">
    <property type="component" value="Unassembled WGS sequence"/>
</dbReference>
<gene>
    <name evidence="2 4" type="primary">rsfS</name>
    <name evidence="4" type="ORF">CH338_08200</name>
</gene>
<feature type="region of interest" description="Disordered" evidence="3">
    <location>
        <begin position="1"/>
        <end position="54"/>
    </location>
</feature>
<dbReference type="GO" id="GO:0005737">
    <property type="term" value="C:cytoplasm"/>
    <property type="evidence" value="ECO:0007669"/>
    <property type="project" value="UniProtKB-SubCell"/>
</dbReference>
<evidence type="ECO:0000313" key="5">
    <source>
        <dbReference type="Proteomes" id="UP000248863"/>
    </source>
</evidence>
<dbReference type="NCBIfam" id="TIGR00090">
    <property type="entry name" value="rsfS_iojap_ybeB"/>
    <property type="match status" value="1"/>
</dbReference>
<protein>
    <recommendedName>
        <fullName evidence="2">Ribosomal silencing factor RsfS</fullName>
    </recommendedName>
</protein>
<sequence length="165" mass="17658">MTTSARSRASASRKPAASAAPSGPAKSKPSKPAVPAAVDTDAAPLQPAPPRPAADETLRLVLARLDDMKAEETTTIDLRDKSVLADTMVVTTGRSNRHVGSIADRVVEDLHKAGVRTKVEGMPHCDWVLIDAGDVIVHVFRPEVRSFYALEKMWAPRDAGARRAS</sequence>
<evidence type="ECO:0000256" key="1">
    <source>
        <dbReference type="ARBA" id="ARBA00010574"/>
    </source>
</evidence>
<keyword evidence="2" id="KW-0963">Cytoplasm</keyword>
<dbReference type="PANTHER" id="PTHR21043">
    <property type="entry name" value="IOJAP SUPERFAMILY ORTHOLOG"/>
    <property type="match status" value="1"/>
</dbReference>
<feature type="compositionally biased region" description="Low complexity" evidence="3">
    <location>
        <begin position="1"/>
        <end position="45"/>
    </location>
</feature>
<evidence type="ECO:0000313" key="4">
    <source>
        <dbReference type="EMBL" id="RAI39818.1"/>
    </source>
</evidence>
<accession>A0A327KWR7</accession>
<reference evidence="4 5" key="1">
    <citation type="submission" date="2017-07" db="EMBL/GenBank/DDBJ databases">
        <title>Draft Genome Sequences of Select Purple Nonsulfur Bacteria.</title>
        <authorList>
            <person name="Lasarre B."/>
            <person name="Mckinlay J.B."/>
        </authorList>
    </citation>
    <scope>NUCLEOTIDE SEQUENCE [LARGE SCALE GENOMIC DNA]</scope>
    <source>
        <strain evidence="4 5">DSM 11907</strain>
    </source>
</reference>
<comment type="subunit">
    <text evidence="2">Interacts with ribosomal protein uL14 (rplN).</text>
</comment>
<dbReference type="InterPro" id="IPR043519">
    <property type="entry name" value="NT_sf"/>
</dbReference>
<dbReference type="PANTHER" id="PTHR21043:SF0">
    <property type="entry name" value="MITOCHONDRIAL ASSEMBLY OF RIBOSOMAL LARGE SUBUNIT PROTEIN 1"/>
    <property type="match status" value="1"/>
</dbReference>
<comment type="function">
    <text evidence="2">Functions as a ribosomal silencing factor. Interacts with ribosomal protein uL14 (rplN), blocking formation of intersubunit bridge B8. Prevents association of the 30S and 50S ribosomal subunits and the formation of functional ribosomes, thus repressing translation.</text>
</comment>
<dbReference type="HAMAP" id="MF_01477">
    <property type="entry name" value="Iojap_RsfS"/>
    <property type="match status" value="1"/>
</dbReference>
<dbReference type="EMBL" id="NPEU01000061">
    <property type="protein sequence ID" value="RAI39818.1"/>
    <property type="molecule type" value="Genomic_DNA"/>
</dbReference>
<keyword evidence="2" id="KW-0810">Translation regulation</keyword>
<dbReference type="GO" id="GO:0043023">
    <property type="term" value="F:ribosomal large subunit binding"/>
    <property type="evidence" value="ECO:0007669"/>
    <property type="project" value="TreeGrafter"/>
</dbReference>
<dbReference type="Gene3D" id="3.30.460.10">
    <property type="entry name" value="Beta Polymerase, domain 2"/>
    <property type="match status" value="1"/>
</dbReference>
<comment type="caution">
    <text evidence="4">The sequence shown here is derived from an EMBL/GenBank/DDBJ whole genome shotgun (WGS) entry which is preliminary data.</text>
</comment>
<dbReference type="OrthoDB" id="9793681at2"/>
<dbReference type="GO" id="GO:0017148">
    <property type="term" value="P:negative regulation of translation"/>
    <property type="evidence" value="ECO:0007669"/>
    <property type="project" value="UniProtKB-UniRule"/>
</dbReference>
<dbReference type="SUPFAM" id="SSF81301">
    <property type="entry name" value="Nucleotidyltransferase"/>
    <property type="match status" value="1"/>
</dbReference>
<comment type="similarity">
    <text evidence="1 2">Belongs to the Iojap/RsfS family.</text>
</comment>